<protein>
    <submittedName>
        <fullName evidence="1">Head-tail adaptor protein</fullName>
    </submittedName>
</protein>
<dbReference type="Proteomes" id="UP000469523">
    <property type="component" value="Unassembled WGS sequence"/>
</dbReference>
<organism evidence="1 2">
    <name type="scientific">Tissierella pigra</name>
    <dbReference type="NCBI Taxonomy" id="2607614"/>
    <lineage>
        <taxon>Bacteria</taxon>
        <taxon>Bacillati</taxon>
        <taxon>Bacillota</taxon>
        <taxon>Tissierellia</taxon>
        <taxon>Tissierellales</taxon>
        <taxon>Tissierellaceae</taxon>
        <taxon>Tissierella</taxon>
    </lineage>
</organism>
<evidence type="ECO:0000313" key="1">
    <source>
        <dbReference type="EMBL" id="MSU01937.1"/>
    </source>
</evidence>
<keyword evidence="2" id="KW-1185">Reference proteome</keyword>
<proteinExistence type="predicted"/>
<reference evidence="1 2" key="1">
    <citation type="submission" date="2019-09" db="EMBL/GenBank/DDBJ databases">
        <title>In-depth cultivation of the pig gut microbiome towards novel bacterial diversity and tailored functional studies.</title>
        <authorList>
            <person name="Wylensek D."/>
            <person name="Hitch T.C.A."/>
            <person name="Clavel T."/>
        </authorList>
    </citation>
    <scope>NUCLEOTIDE SEQUENCE [LARGE SCALE GENOMIC DNA]</scope>
    <source>
        <strain evidence="1 2">WCA3-693-APC-4?</strain>
    </source>
</reference>
<name>A0A6N7XVX0_9FIRM</name>
<dbReference type="AlphaFoldDB" id="A0A6N7XVX0"/>
<evidence type="ECO:0000313" key="2">
    <source>
        <dbReference type="Proteomes" id="UP000469523"/>
    </source>
</evidence>
<comment type="caution">
    <text evidence="1">The sequence shown here is derived from an EMBL/GenBank/DDBJ whole genome shotgun (WGS) entry which is preliminary data.</text>
</comment>
<gene>
    <name evidence="1" type="ORF">FYJ83_10700</name>
</gene>
<accession>A0A6N7XVX0</accession>
<sequence>MSYAEKFLKSKGQDCIINRPIPLHSKVSIKRSTKASRDLGIREGYWEGLILADSNLKSGETITIRDNKYLIQSTNYDHASMECAFFSAKCNATIQHKRYVEDVDENFNPIQEWQTINSDVACYGEIITSRMREVETGLEDNAVYIFQVPKTLGVALLDRFVHGGKNYEVVSIDDIGLEGVARVQLGMDNRPD</sequence>
<dbReference type="RefSeq" id="WP_154440467.1">
    <property type="nucleotide sequence ID" value="NZ_VUNQ01000021.1"/>
</dbReference>
<dbReference type="EMBL" id="VUNQ01000021">
    <property type="protein sequence ID" value="MSU01937.1"/>
    <property type="molecule type" value="Genomic_DNA"/>
</dbReference>